<dbReference type="SUPFAM" id="SSF55785">
    <property type="entry name" value="PYP-like sensor domain (PAS domain)"/>
    <property type="match status" value="1"/>
</dbReference>
<feature type="transmembrane region" description="Helical" evidence="9">
    <location>
        <begin position="6"/>
        <end position="26"/>
    </location>
</feature>
<evidence type="ECO:0000256" key="2">
    <source>
        <dbReference type="ARBA" id="ARBA00012438"/>
    </source>
</evidence>
<keyword evidence="7" id="KW-0067">ATP-binding</keyword>
<dbReference type="InterPro" id="IPR031621">
    <property type="entry name" value="HisKA_7TM"/>
</dbReference>
<dbReference type="PROSITE" id="PS50113">
    <property type="entry name" value="PAC"/>
    <property type="match status" value="1"/>
</dbReference>
<dbReference type="Gene3D" id="1.10.287.130">
    <property type="match status" value="1"/>
</dbReference>
<dbReference type="Pfam" id="PF16927">
    <property type="entry name" value="HisKA_7TM"/>
    <property type="match status" value="1"/>
</dbReference>
<dbReference type="InterPro" id="IPR003661">
    <property type="entry name" value="HisK_dim/P_dom"/>
</dbReference>
<dbReference type="InterPro" id="IPR050736">
    <property type="entry name" value="Sensor_HK_Regulatory"/>
</dbReference>
<accession>A0ABW0R0B2</accession>
<dbReference type="InterPro" id="IPR000700">
    <property type="entry name" value="PAS-assoc_C"/>
</dbReference>
<gene>
    <name evidence="12" type="ORF">ACFPQ4_14625</name>
</gene>
<feature type="transmembrane region" description="Helical" evidence="9">
    <location>
        <begin position="33"/>
        <end position="53"/>
    </location>
</feature>
<dbReference type="SUPFAM" id="SSF55874">
    <property type="entry name" value="ATPase domain of HSP90 chaperone/DNA topoisomerase II/histidine kinase"/>
    <property type="match status" value="1"/>
</dbReference>
<keyword evidence="6 12" id="KW-0418">Kinase</keyword>
<evidence type="ECO:0000313" key="12">
    <source>
        <dbReference type="EMBL" id="MFC5530669.1"/>
    </source>
</evidence>
<feature type="transmembrane region" description="Helical" evidence="9">
    <location>
        <begin position="65"/>
        <end position="86"/>
    </location>
</feature>
<evidence type="ECO:0000256" key="6">
    <source>
        <dbReference type="ARBA" id="ARBA00022777"/>
    </source>
</evidence>
<reference evidence="13" key="1">
    <citation type="journal article" date="2019" name="Int. J. Syst. Evol. Microbiol.">
        <title>The Global Catalogue of Microorganisms (GCM) 10K type strain sequencing project: providing services to taxonomists for standard genome sequencing and annotation.</title>
        <authorList>
            <consortium name="The Broad Institute Genomics Platform"/>
            <consortium name="The Broad Institute Genome Sequencing Center for Infectious Disease"/>
            <person name="Wu L."/>
            <person name="Ma J."/>
        </authorList>
    </citation>
    <scope>NUCLEOTIDE SEQUENCE [LARGE SCALE GENOMIC DNA]</scope>
    <source>
        <strain evidence="13">CGMCC 1.18578</strain>
    </source>
</reference>
<dbReference type="PROSITE" id="PS50109">
    <property type="entry name" value="HIS_KIN"/>
    <property type="match status" value="1"/>
</dbReference>
<dbReference type="InterPro" id="IPR004358">
    <property type="entry name" value="Sig_transdc_His_kin-like_C"/>
</dbReference>
<dbReference type="SMART" id="SM00387">
    <property type="entry name" value="HATPase_c"/>
    <property type="match status" value="1"/>
</dbReference>
<keyword evidence="13" id="KW-1185">Reference proteome</keyword>
<feature type="transmembrane region" description="Helical" evidence="9">
    <location>
        <begin position="98"/>
        <end position="116"/>
    </location>
</feature>
<keyword evidence="3" id="KW-0597">Phosphoprotein</keyword>
<dbReference type="Gene3D" id="3.30.565.10">
    <property type="entry name" value="Histidine kinase-like ATPase, C-terminal domain"/>
    <property type="match status" value="1"/>
</dbReference>
<dbReference type="RefSeq" id="WP_378112614.1">
    <property type="nucleotide sequence ID" value="NZ_JBHSNC010000045.1"/>
</dbReference>
<keyword evidence="9" id="KW-0812">Transmembrane</keyword>
<comment type="caution">
    <text evidence="12">The sequence shown here is derived from an EMBL/GenBank/DDBJ whole genome shotgun (WGS) entry which is preliminary data.</text>
</comment>
<dbReference type="Pfam" id="PF02518">
    <property type="entry name" value="HATPase_c"/>
    <property type="match status" value="1"/>
</dbReference>
<dbReference type="CDD" id="cd00075">
    <property type="entry name" value="HATPase"/>
    <property type="match status" value="1"/>
</dbReference>
<feature type="transmembrane region" description="Helical" evidence="9">
    <location>
        <begin position="206"/>
        <end position="225"/>
    </location>
</feature>
<keyword evidence="8" id="KW-0902">Two-component regulatory system</keyword>
<evidence type="ECO:0000256" key="8">
    <source>
        <dbReference type="ARBA" id="ARBA00023012"/>
    </source>
</evidence>
<dbReference type="EC" id="2.7.13.3" evidence="2"/>
<evidence type="ECO:0000256" key="5">
    <source>
        <dbReference type="ARBA" id="ARBA00022741"/>
    </source>
</evidence>
<dbReference type="Pfam" id="PF00512">
    <property type="entry name" value="HisKA"/>
    <property type="match status" value="1"/>
</dbReference>
<dbReference type="GO" id="GO:0016301">
    <property type="term" value="F:kinase activity"/>
    <property type="evidence" value="ECO:0007669"/>
    <property type="project" value="UniProtKB-KW"/>
</dbReference>
<evidence type="ECO:0000256" key="4">
    <source>
        <dbReference type="ARBA" id="ARBA00022679"/>
    </source>
</evidence>
<dbReference type="InterPro" id="IPR036890">
    <property type="entry name" value="HATPase_C_sf"/>
</dbReference>
<dbReference type="PANTHER" id="PTHR43711:SF1">
    <property type="entry name" value="HISTIDINE KINASE 1"/>
    <property type="match status" value="1"/>
</dbReference>
<dbReference type="InterPro" id="IPR035965">
    <property type="entry name" value="PAS-like_dom_sf"/>
</dbReference>
<keyword evidence="9" id="KW-1133">Transmembrane helix</keyword>
<dbReference type="InterPro" id="IPR036097">
    <property type="entry name" value="HisK_dim/P_sf"/>
</dbReference>
<keyword evidence="5" id="KW-0547">Nucleotide-binding</keyword>
<organism evidence="12 13">
    <name type="scientific">Cohnella yongneupensis</name>
    <dbReference type="NCBI Taxonomy" id="425006"/>
    <lineage>
        <taxon>Bacteria</taxon>
        <taxon>Bacillati</taxon>
        <taxon>Bacillota</taxon>
        <taxon>Bacilli</taxon>
        <taxon>Bacillales</taxon>
        <taxon>Paenibacillaceae</taxon>
        <taxon>Cohnella</taxon>
    </lineage>
</organism>
<dbReference type="PANTHER" id="PTHR43711">
    <property type="entry name" value="TWO-COMPONENT HISTIDINE KINASE"/>
    <property type="match status" value="1"/>
</dbReference>
<dbReference type="InterPro" id="IPR003594">
    <property type="entry name" value="HATPase_dom"/>
</dbReference>
<comment type="catalytic activity">
    <reaction evidence="1">
        <text>ATP + protein L-histidine = ADP + protein N-phospho-L-histidine.</text>
        <dbReference type="EC" id="2.7.13.3"/>
    </reaction>
</comment>
<name>A0ABW0R0B2_9BACL</name>
<dbReference type="SUPFAM" id="SSF47384">
    <property type="entry name" value="Homodimeric domain of signal transducing histidine kinase"/>
    <property type="match status" value="1"/>
</dbReference>
<dbReference type="Proteomes" id="UP001596108">
    <property type="component" value="Unassembled WGS sequence"/>
</dbReference>
<keyword evidence="4" id="KW-0808">Transferase</keyword>
<dbReference type="InterPro" id="IPR005467">
    <property type="entry name" value="His_kinase_dom"/>
</dbReference>
<evidence type="ECO:0000256" key="7">
    <source>
        <dbReference type="ARBA" id="ARBA00022840"/>
    </source>
</evidence>
<feature type="domain" description="Histidine kinase" evidence="10">
    <location>
        <begin position="368"/>
        <end position="586"/>
    </location>
</feature>
<feature type="domain" description="PAC" evidence="11">
    <location>
        <begin position="297"/>
        <end position="350"/>
    </location>
</feature>
<dbReference type="PRINTS" id="PR00344">
    <property type="entry name" value="BCTRLSENSOR"/>
</dbReference>
<dbReference type="Gene3D" id="3.30.450.20">
    <property type="entry name" value="PAS domain"/>
    <property type="match status" value="1"/>
</dbReference>
<evidence type="ECO:0000313" key="13">
    <source>
        <dbReference type="Proteomes" id="UP001596108"/>
    </source>
</evidence>
<evidence type="ECO:0000256" key="3">
    <source>
        <dbReference type="ARBA" id="ARBA00022553"/>
    </source>
</evidence>
<dbReference type="SMART" id="SM00388">
    <property type="entry name" value="HisKA"/>
    <property type="match status" value="1"/>
</dbReference>
<evidence type="ECO:0000256" key="9">
    <source>
        <dbReference type="SAM" id="Phobius"/>
    </source>
</evidence>
<sequence length="597" mass="67468">MNVKQWMSIMLILAAALMLLIAWLSYRKRHLAVARTMILVMLSGTFYAVGYALEVLSRNLFEMKLSLQVEYLGIPFVTTLWLFLVIQFTGSAARTRRLLAYALFVVPFAIFFLHLTNEWHHLVYESYVPNETSSLPLYTTVKGPAYAVHSAYNYFVLICGLWLFVPMYRKALPAMRKQIVVLVLGIVMPVLFNLIFWSGWQVDMTPFGFVVTGFVYVWGIYRFNLLRLTPLAQAKVFDTIRDGVILLDYEDRIVGYNPAAEAQFPELSHAQRQPVPIGDALAAYPELVERVRVTGGKDDKFPFQRLGGMQRKHYSCTLSGIIDTDGNAIGKLLTFNDITELKETEEQLRENARQLSELNAFKDKLFTVVAHDIRDPIALMVSLTELLSEEQVAADTEYSALLQEVRDQARSTFSLVDNLLNWYRGQSGHIVFRPLDWNAKQVVRQALALAGARAEMKRIHLEEHVDAALAVSADKEMFDLILRNLLSNAIKYTGVGGEVEVRASREGDRAVLCISDNGPGIDAETTELLRQEEPFLKLASGKDEASKTRFGLVLTREFVRIHGGRLWFESGPVGGTRFYFTLPISRDGKNANGGDER</sequence>
<dbReference type="CDD" id="cd00082">
    <property type="entry name" value="HisKA"/>
    <property type="match status" value="1"/>
</dbReference>
<proteinExistence type="predicted"/>
<feature type="transmembrane region" description="Helical" evidence="9">
    <location>
        <begin position="180"/>
        <end position="200"/>
    </location>
</feature>
<evidence type="ECO:0000259" key="10">
    <source>
        <dbReference type="PROSITE" id="PS50109"/>
    </source>
</evidence>
<protein>
    <recommendedName>
        <fullName evidence="2">histidine kinase</fullName>
        <ecNumber evidence="2">2.7.13.3</ecNumber>
    </recommendedName>
</protein>
<evidence type="ECO:0000259" key="11">
    <source>
        <dbReference type="PROSITE" id="PS50113"/>
    </source>
</evidence>
<evidence type="ECO:0000256" key="1">
    <source>
        <dbReference type="ARBA" id="ARBA00000085"/>
    </source>
</evidence>
<keyword evidence="9" id="KW-0472">Membrane</keyword>
<feature type="transmembrane region" description="Helical" evidence="9">
    <location>
        <begin position="151"/>
        <end position="168"/>
    </location>
</feature>
<dbReference type="EMBL" id="JBHSNC010000045">
    <property type="protein sequence ID" value="MFC5530669.1"/>
    <property type="molecule type" value="Genomic_DNA"/>
</dbReference>